<gene>
    <name evidence="2" type="ORF">CCR75_002317</name>
</gene>
<proteinExistence type="predicted"/>
<sequence length="96" mass="10696">MRFIPIFIVAIFGLAISSDSLTAASSIQLKGAADKSAVQTDDITSKTYASRGNTNQFKRSEGRVYKRQLKRVGPRTSSLDRFIKSSDFFVELVKFL</sequence>
<reference evidence="2 3" key="1">
    <citation type="journal article" date="2021" name="Genome Biol.">
        <title>AFLAP: assembly-free linkage analysis pipeline using k-mers from genome sequencing data.</title>
        <authorList>
            <person name="Fletcher K."/>
            <person name="Zhang L."/>
            <person name="Gil J."/>
            <person name="Han R."/>
            <person name="Cavanaugh K."/>
            <person name="Michelmore R."/>
        </authorList>
    </citation>
    <scope>NUCLEOTIDE SEQUENCE [LARGE SCALE GENOMIC DNA]</scope>
    <source>
        <strain evidence="2 3">SF5</strain>
    </source>
</reference>
<feature type="signal peptide" evidence="1">
    <location>
        <begin position="1"/>
        <end position="17"/>
    </location>
</feature>
<dbReference type="KEGG" id="blac:94346085"/>
<dbReference type="AlphaFoldDB" id="A0A976FIG1"/>
<keyword evidence="1" id="KW-0732">Signal</keyword>
<comment type="caution">
    <text evidence="2">The sequence shown here is derived from an EMBL/GenBank/DDBJ whole genome shotgun (WGS) entry which is preliminary data.</text>
</comment>
<evidence type="ECO:0000313" key="2">
    <source>
        <dbReference type="EMBL" id="TDH67134.1"/>
    </source>
</evidence>
<feature type="chain" id="PRO_5037524669" description="RxLR effector protein" evidence="1">
    <location>
        <begin position="18"/>
        <end position="96"/>
    </location>
</feature>
<keyword evidence="3" id="KW-1185">Reference proteome</keyword>
<organism evidence="2 3">
    <name type="scientific">Bremia lactucae</name>
    <name type="common">Lettuce downy mildew</name>
    <dbReference type="NCBI Taxonomy" id="4779"/>
    <lineage>
        <taxon>Eukaryota</taxon>
        <taxon>Sar</taxon>
        <taxon>Stramenopiles</taxon>
        <taxon>Oomycota</taxon>
        <taxon>Peronosporomycetes</taxon>
        <taxon>Peronosporales</taxon>
        <taxon>Peronosporaceae</taxon>
        <taxon>Bremia</taxon>
    </lineage>
</organism>
<evidence type="ECO:0000313" key="3">
    <source>
        <dbReference type="Proteomes" id="UP000294530"/>
    </source>
</evidence>
<evidence type="ECO:0000256" key="1">
    <source>
        <dbReference type="SAM" id="SignalP"/>
    </source>
</evidence>
<name>A0A976FIG1_BRELC</name>
<dbReference type="Proteomes" id="UP000294530">
    <property type="component" value="Unassembled WGS sequence"/>
</dbReference>
<dbReference type="RefSeq" id="XP_067816633.1">
    <property type="nucleotide sequence ID" value="XM_067960414.1"/>
</dbReference>
<protein>
    <recommendedName>
        <fullName evidence="4">RxLR effector protein</fullName>
    </recommendedName>
</protein>
<dbReference type="GeneID" id="94346085"/>
<evidence type="ECO:0008006" key="4">
    <source>
        <dbReference type="Google" id="ProtNLM"/>
    </source>
</evidence>
<dbReference type="EMBL" id="SHOA02000014">
    <property type="protein sequence ID" value="TDH67134.1"/>
    <property type="molecule type" value="Genomic_DNA"/>
</dbReference>
<accession>A0A976FIG1</accession>